<gene>
    <name evidence="2" type="ORF">DFR71_4909</name>
</gene>
<comment type="caution">
    <text evidence="2">The sequence shown here is derived from an EMBL/GenBank/DDBJ whole genome shotgun (WGS) entry which is preliminary data.</text>
</comment>
<dbReference type="Pfam" id="PF14021">
    <property type="entry name" value="TNT"/>
    <property type="match status" value="1"/>
</dbReference>
<name>A0A4R1FJU2_9NOCA</name>
<sequence length="253" mass="27188">MAHLLGLFRRGVPHRSTGLGVPESIASVGRRRDDHFCLVPAEDCTVEAFWYERGGKHDLCVYDNESAACYGFLGLIGGGLDGSQPLKPGTGTAGSVGGAPITSPAVQSLLDGADLFGGVREARWAREFVVPEDLGASAGRRLLRWPDPVLHPDGFATPTGRTPIQLEPGRIMDSFGTTFTRLLYDMGTPFGARSLPIDYAESGYRRWRVLTPTPVWSGPVAPWFGQTGGGHQYFTLIPVVDLVGAGFVEEMAL</sequence>
<organism evidence="2 3">
    <name type="scientific">Nocardia alba</name>
    <dbReference type="NCBI Taxonomy" id="225051"/>
    <lineage>
        <taxon>Bacteria</taxon>
        <taxon>Bacillati</taxon>
        <taxon>Actinomycetota</taxon>
        <taxon>Actinomycetes</taxon>
        <taxon>Mycobacteriales</taxon>
        <taxon>Nocardiaceae</taxon>
        <taxon>Nocardia</taxon>
    </lineage>
</organism>
<reference evidence="2 3" key="1">
    <citation type="submission" date="2019-03" db="EMBL/GenBank/DDBJ databases">
        <title>Genomic Encyclopedia of Type Strains, Phase IV (KMG-IV): sequencing the most valuable type-strain genomes for metagenomic binning, comparative biology and taxonomic classification.</title>
        <authorList>
            <person name="Goeker M."/>
        </authorList>
    </citation>
    <scope>NUCLEOTIDE SEQUENCE [LARGE SCALE GENOMIC DNA]</scope>
    <source>
        <strain evidence="2 3">DSM 44684</strain>
    </source>
</reference>
<dbReference type="PANTHER" id="PTHR42059">
    <property type="entry name" value="TNT DOMAIN-CONTAINING PROTEIN"/>
    <property type="match status" value="1"/>
</dbReference>
<dbReference type="PANTHER" id="PTHR42059:SF1">
    <property type="entry name" value="TNT DOMAIN-CONTAINING PROTEIN"/>
    <property type="match status" value="1"/>
</dbReference>
<dbReference type="OrthoDB" id="4745173at2"/>
<feature type="domain" description="TNT" evidence="1">
    <location>
        <begin position="165"/>
        <end position="250"/>
    </location>
</feature>
<evidence type="ECO:0000313" key="3">
    <source>
        <dbReference type="Proteomes" id="UP000294856"/>
    </source>
</evidence>
<evidence type="ECO:0000259" key="1">
    <source>
        <dbReference type="Pfam" id="PF14021"/>
    </source>
</evidence>
<dbReference type="STRING" id="1210063.GCA_001612665_01819"/>
<keyword evidence="3" id="KW-1185">Reference proteome</keyword>
<protein>
    <submittedName>
        <fullName evidence="2">Uncharacterized protein DUF4237</fullName>
    </submittedName>
</protein>
<evidence type="ECO:0000313" key="2">
    <source>
        <dbReference type="EMBL" id="TCJ94310.1"/>
    </source>
</evidence>
<dbReference type="InterPro" id="IPR053024">
    <property type="entry name" value="Fungal_surface_NADase"/>
</dbReference>
<dbReference type="AlphaFoldDB" id="A0A4R1FJU2"/>
<accession>A0A4R1FJU2</accession>
<dbReference type="Proteomes" id="UP000294856">
    <property type="component" value="Unassembled WGS sequence"/>
</dbReference>
<dbReference type="EMBL" id="SMFR01000004">
    <property type="protein sequence ID" value="TCJ94310.1"/>
    <property type="molecule type" value="Genomic_DNA"/>
</dbReference>
<dbReference type="InterPro" id="IPR025331">
    <property type="entry name" value="TNT"/>
</dbReference>
<dbReference type="GO" id="GO:0050135">
    <property type="term" value="F:NADP+ nucleosidase activity"/>
    <property type="evidence" value="ECO:0007669"/>
    <property type="project" value="InterPro"/>
</dbReference>
<proteinExistence type="predicted"/>